<reference evidence="5" key="1">
    <citation type="submission" date="2021-03" db="EMBL/GenBank/DDBJ databases">
        <title>Genome sequencing and assembly of Tianweitania sediminis.</title>
        <authorList>
            <person name="Chhetri G."/>
        </authorList>
    </citation>
    <scope>NUCLEOTIDE SEQUENCE</scope>
    <source>
        <strain evidence="5">Z8</strain>
    </source>
</reference>
<dbReference type="InterPro" id="IPR046342">
    <property type="entry name" value="CBS_dom_sf"/>
</dbReference>
<dbReference type="InterPro" id="IPR017080">
    <property type="entry name" value="UCP036990_CBS_BON"/>
</dbReference>
<gene>
    <name evidence="5" type="ORF">J5Y06_05240</name>
</gene>
<dbReference type="Pfam" id="PF04972">
    <property type="entry name" value="BON"/>
    <property type="match status" value="1"/>
</dbReference>
<dbReference type="Pfam" id="PF00571">
    <property type="entry name" value="CBS"/>
    <property type="match status" value="2"/>
</dbReference>
<organism evidence="5 6">
    <name type="scientific">Tianweitania sediminis</name>
    <dbReference type="NCBI Taxonomy" id="1502156"/>
    <lineage>
        <taxon>Bacteria</taxon>
        <taxon>Pseudomonadati</taxon>
        <taxon>Pseudomonadota</taxon>
        <taxon>Alphaproteobacteria</taxon>
        <taxon>Hyphomicrobiales</taxon>
        <taxon>Phyllobacteriaceae</taxon>
        <taxon>Tianweitania</taxon>
    </lineage>
</organism>
<keyword evidence="1 2" id="KW-0129">CBS domain</keyword>
<dbReference type="InterPro" id="IPR007055">
    <property type="entry name" value="BON_dom"/>
</dbReference>
<evidence type="ECO:0000313" key="6">
    <source>
        <dbReference type="Proteomes" id="UP000666240"/>
    </source>
</evidence>
<dbReference type="SUPFAM" id="SSF54631">
    <property type="entry name" value="CBS-domain pair"/>
    <property type="match status" value="1"/>
</dbReference>
<evidence type="ECO:0000313" key="5">
    <source>
        <dbReference type="EMBL" id="MBP0438044.1"/>
    </source>
</evidence>
<dbReference type="PANTHER" id="PTHR43080:SF26">
    <property type="entry name" value="REGULATORY PROTEIN"/>
    <property type="match status" value="1"/>
</dbReference>
<dbReference type="PROSITE" id="PS50914">
    <property type="entry name" value="BON"/>
    <property type="match status" value="1"/>
</dbReference>
<dbReference type="InterPro" id="IPR051257">
    <property type="entry name" value="Diverse_CBS-Domain"/>
</dbReference>
<dbReference type="AlphaFoldDB" id="A0A8J7UIV5"/>
<sequence>MLYAKDIMSGAVLSIGPNATILEAAKLMIDEKISAVPVIDGSVLVGILSEGDLIHRAEIGTAEHRHSWWFRLFQDSGVLAEEYARSHSRHVFDVMTRHVHTVAELTPITDVAEVLDRNRIKRVPVLRDRSVIGIVSRADLMKAIVAAASVEAPLSQEGDDDTICTRLQEELRGQPWASVNGARIEVKSGFVTLKGAISCEDERKATRVLAESVSGVRGIDDQRIIIDHPAMLF</sequence>
<name>A0A8J7UIV5_9HYPH</name>
<evidence type="ECO:0000256" key="2">
    <source>
        <dbReference type="PROSITE-ProRule" id="PRU00703"/>
    </source>
</evidence>
<dbReference type="RefSeq" id="WP_209333984.1">
    <property type="nucleotide sequence ID" value="NZ_JBHSJI010000001.1"/>
</dbReference>
<accession>A0A8J7UIV5</accession>
<dbReference type="SMART" id="SM00116">
    <property type="entry name" value="CBS"/>
    <property type="match status" value="2"/>
</dbReference>
<comment type="caution">
    <text evidence="5">The sequence shown here is derived from an EMBL/GenBank/DDBJ whole genome shotgun (WGS) entry which is preliminary data.</text>
</comment>
<dbReference type="EMBL" id="JAGIYY010000001">
    <property type="protein sequence ID" value="MBP0438044.1"/>
    <property type="molecule type" value="Genomic_DNA"/>
</dbReference>
<dbReference type="PANTHER" id="PTHR43080">
    <property type="entry name" value="CBS DOMAIN-CONTAINING PROTEIN CBSX3, MITOCHONDRIAL"/>
    <property type="match status" value="1"/>
</dbReference>
<protein>
    <submittedName>
        <fullName evidence="5">CBS domain-containing protein</fullName>
    </submittedName>
</protein>
<dbReference type="InterPro" id="IPR000644">
    <property type="entry name" value="CBS_dom"/>
</dbReference>
<evidence type="ECO:0000259" key="4">
    <source>
        <dbReference type="PROSITE" id="PS51371"/>
    </source>
</evidence>
<feature type="domain" description="CBS" evidence="4">
    <location>
        <begin position="95"/>
        <end position="150"/>
    </location>
</feature>
<dbReference type="Proteomes" id="UP000666240">
    <property type="component" value="Unassembled WGS sequence"/>
</dbReference>
<feature type="domain" description="CBS" evidence="4">
    <location>
        <begin position="8"/>
        <end position="63"/>
    </location>
</feature>
<evidence type="ECO:0000256" key="1">
    <source>
        <dbReference type="ARBA" id="ARBA00023122"/>
    </source>
</evidence>
<dbReference type="PROSITE" id="PS51371">
    <property type="entry name" value="CBS"/>
    <property type="match status" value="2"/>
</dbReference>
<dbReference type="Gene3D" id="3.10.580.10">
    <property type="entry name" value="CBS-domain"/>
    <property type="match status" value="1"/>
</dbReference>
<dbReference type="Gene3D" id="3.30.1340.30">
    <property type="match status" value="1"/>
</dbReference>
<evidence type="ECO:0000259" key="3">
    <source>
        <dbReference type="PROSITE" id="PS50914"/>
    </source>
</evidence>
<proteinExistence type="predicted"/>
<feature type="domain" description="BON" evidence="3">
    <location>
        <begin position="159"/>
        <end position="227"/>
    </location>
</feature>
<dbReference type="CDD" id="cd04586">
    <property type="entry name" value="CBS_pair_BON_assoc"/>
    <property type="match status" value="1"/>
</dbReference>
<keyword evidence="6" id="KW-1185">Reference proteome</keyword>
<dbReference type="PIRSF" id="PIRSF036990">
    <property type="entry name" value="UCP036990_CBS_BON"/>
    <property type="match status" value="1"/>
</dbReference>